<sequence length="303" mass="35389">MKLLNVVLREILVFLEFKDIVNSGLAFVSKKFYHNIVEDNEVLRRMIPRYVAIIRDYDREVRYHNMISSMVRDQNSEYQDRQLKNFSKFYDSCESKLWNILRVLESDVSQEFTVELARISGVRHRFNENIRLKKIFNNLEGIYYSQREDYLKNQIFCATGIIKPFQIDIFNGQVAIKSEDTDMNESIESSGSENSSSDPENSDEFEAKCELAVPSSELFDELKIAEFEKSSLESIPFWNGFKVLFSNYATTPIKTIAIFVHDYPMTVEDHPLAHIVKEKFLDAVMGNKLKILPSKTLMIAYQY</sequence>
<proteinExistence type="predicted"/>
<protein>
    <recommendedName>
        <fullName evidence="2">F-box domain-containing protein</fullName>
    </recommendedName>
</protein>
<evidence type="ECO:0000313" key="4">
    <source>
        <dbReference type="Proteomes" id="UP001295684"/>
    </source>
</evidence>
<reference evidence="3" key="1">
    <citation type="submission" date="2023-07" db="EMBL/GenBank/DDBJ databases">
        <authorList>
            <consortium name="AG Swart"/>
            <person name="Singh M."/>
            <person name="Singh A."/>
            <person name="Seah K."/>
            <person name="Emmerich C."/>
        </authorList>
    </citation>
    <scope>NUCLEOTIDE SEQUENCE</scope>
    <source>
        <strain evidence="3">DP1</strain>
    </source>
</reference>
<feature type="compositionally biased region" description="Low complexity" evidence="1">
    <location>
        <begin position="184"/>
        <end position="199"/>
    </location>
</feature>
<evidence type="ECO:0000259" key="2">
    <source>
        <dbReference type="PROSITE" id="PS50181"/>
    </source>
</evidence>
<feature type="region of interest" description="Disordered" evidence="1">
    <location>
        <begin position="181"/>
        <end position="204"/>
    </location>
</feature>
<feature type="domain" description="F-box" evidence="2">
    <location>
        <begin position="1"/>
        <end position="46"/>
    </location>
</feature>
<dbReference type="AlphaFoldDB" id="A0AAD1U653"/>
<evidence type="ECO:0000256" key="1">
    <source>
        <dbReference type="SAM" id="MobiDB-lite"/>
    </source>
</evidence>
<dbReference type="PROSITE" id="PS50181">
    <property type="entry name" value="FBOX"/>
    <property type="match status" value="1"/>
</dbReference>
<dbReference type="Proteomes" id="UP001295684">
    <property type="component" value="Unassembled WGS sequence"/>
</dbReference>
<name>A0AAD1U653_EUPCR</name>
<gene>
    <name evidence="3" type="ORF">ECRASSUSDP1_LOCUS1303</name>
</gene>
<keyword evidence="4" id="KW-1185">Reference proteome</keyword>
<accession>A0AAD1U653</accession>
<dbReference type="EMBL" id="CAMPGE010001231">
    <property type="protein sequence ID" value="CAI2360008.1"/>
    <property type="molecule type" value="Genomic_DNA"/>
</dbReference>
<evidence type="ECO:0000313" key="3">
    <source>
        <dbReference type="EMBL" id="CAI2360008.1"/>
    </source>
</evidence>
<dbReference type="InterPro" id="IPR001810">
    <property type="entry name" value="F-box_dom"/>
</dbReference>
<comment type="caution">
    <text evidence="3">The sequence shown here is derived from an EMBL/GenBank/DDBJ whole genome shotgun (WGS) entry which is preliminary data.</text>
</comment>
<organism evidence="3 4">
    <name type="scientific">Euplotes crassus</name>
    <dbReference type="NCBI Taxonomy" id="5936"/>
    <lineage>
        <taxon>Eukaryota</taxon>
        <taxon>Sar</taxon>
        <taxon>Alveolata</taxon>
        <taxon>Ciliophora</taxon>
        <taxon>Intramacronucleata</taxon>
        <taxon>Spirotrichea</taxon>
        <taxon>Hypotrichia</taxon>
        <taxon>Euplotida</taxon>
        <taxon>Euplotidae</taxon>
        <taxon>Moneuplotes</taxon>
    </lineage>
</organism>